<comment type="caution">
    <text evidence="2">The sequence shown here is derived from an EMBL/GenBank/DDBJ whole genome shotgun (WGS) entry which is preliminary data.</text>
</comment>
<accession>A0AAW3VL18</accession>
<dbReference type="EMBL" id="JACHLA010000024">
    <property type="protein sequence ID" value="MBB6364655.1"/>
    <property type="molecule type" value="Genomic_DNA"/>
</dbReference>
<sequence>MRVSINQEKLTLEIEKFLKRLKRERTKWDGFYSQLIDLLFDFNDIYDPDDEYTGYLKFFVILRYDLQRIDSGYLELMDELKIIGYREIRKWFLDLFELFKKDYETIEKQKDENKIEVQEYCRSILNKCSRILVARVDLGYLQKYSSRIRVEDIYKDLDILLNRIQNKDGIFKHVIGYIWGVEQGGKSKGFHCHLAIIYDNAYRAGSAEYWGNEIIELWKDITRGYGQGYNCWNRERVAKLRRENKLGIGVIYRRDSTQVTNFIEAMEYLTDHHKRTLQYLRVKPKGRRVFGKGQLRAQYDRR</sequence>
<reference evidence="2 3" key="1">
    <citation type="submission" date="2020-08" db="EMBL/GenBank/DDBJ databases">
        <title>Functional genomics of gut bacteria from endangered species of beetles.</title>
        <authorList>
            <person name="Carlos-Shanley C."/>
        </authorList>
    </citation>
    <scope>NUCLEOTIDE SEQUENCE [LARGE SCALE GENOMIC DNA]</scope>
    <source>
        <strain evidence="2 3">S00127</strain>
    </source>
</reference>
<evidence type="ECO:0000259" key="1">
    <source>
        <dbReference type="Pfam" id="PF11726"/>
    </source>
</evidence>
<gene>
    <name evidence="2" type="ORF">HNP34_002810</name>
</gene>
<evidence type="ECO:0000313" key="2">
    <source>
        <dbReference type="EMBL" id="MBB6364655.1"/>
    </source>
</evidence>
<feature type="domain" description="YagK/YfjJ C-terminal" evidence="1">
    <location>
        <begin position="125"/>
        <end position="291"/>
    </location>
</feature>
<dbReference type="Proteomes" id="UP000548425">
    <property type="component" value="Unassembled WGS sequence"/>
</dbReference>
<evidence type="ECO:0000313" key="3">
    <source>
        <dbReference type="Proteomes" id="UP000548425"/>
    </source>
</evidence>
<dbReference type="RefSeq" id="WP_184413672.1">
    <property type="nucleotide sequence ID" value="NZ_JACHLA010000024.1"/>
</dbReference>
<dbReference type="AlphaFoldDB" id="A0AAW3VL18"/>
<dbReference type="InterPro" id="IPR057271">
    <property type="entry name" value="YagK_YfjJ_C"/>
</dbReference>
<proteinExistence type="predicted"/>
<dbReference type="Pfam" id="PF11726">
    <property type="entry name" value="YagK_YfjJ_C"/>
    <property type="match status" value="1"/>
</dbReference>
<organism evidence="2 3">
    <name type="scientific">Acinetobacter lwoffii</name>
    <dbReference type="NCBI Taxonomy" id="28090"/>
    <lineage>
        <taxon>Bacteria</taxon>
        <taxon>Pseudomonadati</taxon>
        <taxon>Pseudomonadota</taxon>
        <taxon>Gammaproteobacteria</taxon>
        <taxon>Moraxellales</taxon>
        <taxon>Moraxellaceae</taxon>
        <taxon>Acinetobacter</taxon>
    </lineage>
</organism>
<protein>
    <recommendedName>
        <fullName evidence="1">YagK/YfjJ C-terminal domain-containing protein</fullName>
    </recommendedName>
</protein>
<name>A0AAW3VL18_ACILW</name>